<gene>
    <name evidence="2" type="ORF">NPX13_g7742</name>
</gene>
<keyword evidence="3" id="KW-1185">Reference proteome</keyword>
<dbReference type="Proteomes" id="UP001148614">
    <property type="component" value="Unassembled WGS sequence"/>
</dbReference>
<feature type="region of interest" description="Disordered" evidence="1">
    <location>
        <begin position="1"/>
        <end position="28"/>
    </location>
</feature>
<evidence type="ECO:0000313" key="2">
    <source>
        <dbReference type="EMBL" id="KAJ3564739.1"/>
    </source>
</evidence>
<protein>
    <submittedName>
        <fullName evidence="2">Uncharacterized protein</fullName>
    </submittedName>
</protein>
<reference evidence="2" key="1">
    <citation type="submission" date="2022-07" db="EMBL/GenBank/DDBJ databases">
        <title>Genome Sequence of Xylaria arbuscula.</title>
        <authorList>
            <person name="Buettner E."/>
        </authorList>
    </citation>
    <scope>NUCLEOTIDE SEQUENCE</scope>
    <source>
        <strain evidence="2">VT107</strain>
    </source>
</reference>
<proteinExistence type="predicted"/>
<dbReference type="EMBL" id="JANPWZ010001580">
    <property type="protein sequence ID" value="KAJ3564739.1"/>
    <property type="molecule type" value="Genomic_DNA"/>
</dbReference>
<name>A0A9W8TKV8_9PEZI</name>
<accession>A0A9W8TKV8</accession>
<comment type="caution">
    <text evidence="2">The sequence shown here is derived from an EMBL/GenBank/DDBJ whole genome shotgun (WGS) entry which is preliminary data.</text>
</comment>
<dbReference type="AlphaFoldDB" id="A0A9W8TKV8"/>
<evidence type="ECO:0000256" key="1">
    <source>
        <dbReference type="SAM" id="MobiDB-lite"/>
    </source>
</evidence>
<feature type="compositionally biased region" description="Basic and acidic residues" evidence="1">
    <location>
        <begin position="1"/>
        <end position="24"/>
    </location>
</feature>
<sequence>MWLEDRASDEKDRNERREKHKEAMRNNNTKLDDYLNVLTDQADNIAEEGTEEYDDLVVEDLREEMFRMRQRT</sequence>
<organism evidence="2 3">
    <name type="scientific">Xylaria arbuscula</name>
    <dbReference type="NCBI Taxonomy" id="114810"/>
    <lineage>
        <taxon>Eukaryota</taxon>
        <taxon>Fungi</taxon>
        <taxon>Dikarya</taxon>
        <taxon>Ascomycota</taxon>
        <taxon>Pezizomycotina</taxon>
        <taxon>Sordariomycetes</taxon>
        <taxon>Xylariomycetidae</taxon>
        <taxon>Xylariales</taxon>
        <taxon>Xylariaceae</taxon>
        <taxon>Xylaria</taxon>
    </lineage>
</organism>
<evidence type="ECO:0000313" key="3">
    <source>
        <dbReference type="Proteomes" id="UP001148614"/>
    </source>
</evidence>